<dbReference type="EMBL" id="CP002117">
    <property type="protein sequence ID" value="ADN36113.1"/>
    <property type="molecule type" value="Genomic_DNA"/>
</dbReference>
<gene>
    <name evidence="2" type="ordered locus">Mpet_1353</name>
</gene>
<accession>E1REU2</accession>
<keyword evidence="2" id="KW-0808">Transferase</keyword>
<dbReference type="Proteomes" id="UP000006565">
    <property type="component" value="Chromosome"/>
</dbReference>
<dbReference type="GO" id="GO:0016740">
    <property type="term" value="F:transferase activity"/>
    <property type="evidence" value="ECO:0007669"/>
    <property type="project" value="UniProtKB-KW"/>
</dbReference>
<proteinExistence type="predicted"/>
<dbReference type="HOGENOM" id="CLU_1187793_0_0_2"/>
<protein>
    <submittedName>
        <fullName evidence="2">Glycosyl transferase family 2</fullName>
    </submittedName>
</protein>
<reference evidence="2 3" key="1">
    <citation type="journal article" date="2010" name="Stand. Genomic Sci.">
        <title>Complete genome sequence of Methanoplanus petrolearius type strain (SEBR 4847).</title>
        <authorList>
            <person name="Brambilla E."/>
            <person name="Djao O.D."/>
            <person name="Daligault H."/>
            <person name="Lapidus A."/>
            <person name="Lucas S."/>
            <person name="Hammon N."/>
            <person name="Nolan M."/>
            <person name="Tice H."/>
            <person name="Cheng J.F."/>
            <person name="Han C."/>
            <person name="Tapia R."/>
            <person name="Goodwin L."/>
            <person name="Pitluck S."/>
            <person name="Liolios K."/>
            <person name="Ivanova N."/>
            <person name="Mavromatis K."/>
            <person name="Mikhailova N."/>
            <person name="Pati A."/>
            <person name="Chen A."/>
            <person name="Palaniappan K."/>
            <person name="Land M."/>
            <person name="Hauser L."/>
            <person name="Chang Y.J."/>
            <person name="Jeffries C.D."/>
            <person name="Rohde M."/>
            <person name="Spring S."/>
            <person name="Sikorski J."/>
            <person name="Goker M."/>
            <person name="Woyke T."/>
            <person name="Bristow J."/>
            <person name="Eisen J.A."/>
            <person name="Markowitz V."/>
            <person name="Hugenholtz P."/>
            <person name="Kyrpides N.C."/>
            <person name="Klenk H.P."/>
        </authorList>
    </citation>
    <scope>NUCLEOTIDE SEQUENCE [LARGE SCALE GENOMIC DNA]</scope>
    <source>
        <strain evidence="3">DSM 11571 / OCM 486 / SEBR 4847</strain>
    </source>
</reference>
<dbReference type="OrthoDB" id="381702at2157"/>
<dbReference type="Gene3D" id="3.90.550.10">
    <property type="entry name" value="Spore Coat Polysaccharide Biosynthesis Protein SpsA, Chain A"/>
    <property type="match status" value="1"/>
</dbReference>
<dbReference type="InterPro" id="IPR001173">
    <property type="entry name" value="Glyco_trans_2-like"/>
</dbReference>
<feature type="domain" description="Glycosyltransferase 2-like" evidence="1">
    <location>
        <begin position="9"/>
        <end position="77"/>
    </location>
</feature>
<keyword evidence="3" id="KW-1185">Reference proteome</keyword>
<dbReference type="KEGG" id="mpi:Mpet_1353"/>
<dbReference type="AlphaFoldDB" id="E1REU2"/>
<dbReference type="Pfam" id="PF00535">
    <property type="entry name" value="Glycos_transf_2"/>
    <property type="match status" value="1"/>
</dbReference>
<organism evidence="2 3">
    <name type="scientific">Methanolacinia petrolearia (strain DSM 11571 / OCM 486 / SEBR 4847)</name>
    <name type="common">Methanoplanus petrolearius</name>
    <dbReference type="NCBI Taxonomy" id="679926"/>
    <lineage>
        <taxon>Archaea</taxon>
        <taxon>Methanobacteriati</taxon>
        <taxon>Methanobacteriota</taxon>
        <taxon>Stenosarchaea group</taxon>
        <taxon>Methanomicrobia</taxon>
        <taxon>Methanomicrobiales</taxon>
        <taxon>Methanomicrobiaceae</taxon>
        <taxon>Methanolacinia</taxon>
    </lineage>
</organism>
<dbReference type="STRING" id="679926.Mpet_1353"/>
<evidence type="ECO:0000313" key="3">
    <source>
        <dbReference type="Proteomes" id="UP000006565"/>
    </source>
</evidence>
<name>E1REU2_METP4</name>
<dbReference type="SUPFAM" id="SSF53448">
    <property type="entry name" value="Nucleotide-diphospho-sugar transferases"/>
    <property type="match status" value="1"/>
</dbReference>
<sequence>MNENPELQERLKKDGVICCISPPGNLSIVSNIGFEAATSDKVIITDSDTVFGEKCIKEMIKGLDSYDIVRATLRFRKNSELLSREIAEARDYVNSLPVVYTPGIGVTKRLPSKIKGFLFDNGVPFAVDANLNYRAQKENLSVLYLNSVWIEHSAEDIRHDLHAAKRIGAGCRQSTYNLNELYPQESRKKIRKSLKGVKLMHYPDLLRKKGLRVLIYQVFWDLNYYAGYYGHKK</sequence>
<dbReference type="eggNOG" id="arCOG01389">
    <property type="taxonomic scope" value="Archaea"/>
</dbReference>
<evidence type="ECO:0000313" key="2">
    <source>
        <dbReference type="EMBL" id="ADN36113.1"/>
    </source>
</evidence>
<evidence type="ECO:0000259" key="1">
    <source>
        <dbReference type="Pfam" id="PF00535"/>
    </source>
</evidence>
<dbReference type="InterPro" id="IPR029044">
    <property type="entry name" value="Nucleotide-diphossugar_trans"/>
</dbReference>